<keyword evidence="2" id="KW-1185">Reference proteome</keyword>
<dbReference type="EMBL" id="CAXJIO010000011">
    <property type="protein sequence ID" value="CAL2102807.1"/>
    <property type="molecule type" value="Genomic_DNA"/>
</dbReference>
<sequence length="147" mass="17639">MKKVFLFMILLSFFSCKEECTEREIVFKLNKLSNTIYLEEVDGLREYFKNKSLEQPKMYGEFYQRMVVIEKVIGEVANLKSVEDKREHMEGLRKEMNDLIEDRDLKLLYHDANSEDVELFNSLLENDLNRMLYYLYKEAYANSKAVF</sequence>
<proteinExistence type="predicted"/>
<name>A0ABM9PBM2_9FLAO</name>
<gene>
    <name evidence="1" type="ORF">T190423A01A_20558</name>
</gene>
<dbReference type="PROSITE" id="PS51257">
    <property type="entry name" value="PROKAR_LIPOPROTEIN"/>
    <property type="match status" value="1"/>
</dbReference>
<organism evidence="1 2">
    <name type="scientific">Tenacibaculum polynesiense</name>
    <dbReference type="NCBI Taxonomy" id="3137857"/>
    <lineage>
        <taxon>Bacteria</taxon>
        <taxon>Pseudomonadati</taxon>
        <taxon>Bacteroidota</taxon>
        <taxon>Flavobacteriia</taxon>
        <taxon>Flavobacteriales</taxon>
        <taxon>Flavobacteriaceae</taxon>
        <taxon>Tenacibaculum</taxon>
    </lineage>
</organism>
<evidence type="ECO:0000313" key="2">
    <source>
        <dbReference type="Proteomes" id="UP001497527"/>
    </source>
</evidence>
<evidence type="ECO:0000313" key="1">
    <source>
        <dbReference type="EMBL" id="CAL2102807.1"/>
    </source>
</evidence>
<reference evidence="1 2" key="1">
    <citation type="submission" date="2024-05" db="EMBL/GenBank/DDBJ databases">
        <authorList>
            <person name="Duchaud E."/>
        </authorList>
    </citation>
    <scope>NUCLEOTIDE SEQUENCE [LARGE SCALE GENOMIC DNA]</scope>
    <source>
        <strain evidence="1">Ena-SAMPLE-TAB-13-05-2024-13:56:06:370-140308</strain>
    </source>
</reference>
<comment type="caution">
    <text evidence="1">The sequence shown here is derived from an EMBL/GenBank/DDBJ whole genome shotgun (WGS) entry which is preliminary data.</text>
</comment>
<protein>
    <submittedName>
        <fullName evidence="1">Uncharacterized protein</fullName>
    </submittedName>
</protein>
<dbReference type="RefSeq" id="WP_348716527.1">
    <property type="nucleotide sequence ID" value="NZ_CAXJIO010000011.1"/>
</dbReference>
<dbReference type="Proteomes" id="UP001497527">
    <property type="component" value="Unassembled WGS sequence"/>
</dbReference>
<accession>A0ABM9PBM2</accession>